<keyword evidence="3" id="KW-0133">Cell shape</keyword>
<dbReference type="GO" id="GO:0005886">
    <property type="term" value="C:plasma membrane"/>
    <property type="evidence" value="ECO:0007669"/>
    <property type="project" value="TreeGrafter"/>
</dbReference>
<comment type="caution">
    <text evidence="6">The sequence shown here is derived from an EMBL/GenBank/DDBJ whole genome shotgun (WGS) entry which is preliminary data.</text>
</comment>
<dbReference type="RefSeq" id="WP_094548201.1">
    <property type="nucleotide sequence ID" value="NZ_MQWB01000001.1"/>
</dbReference>
<dbReference type="GO" id="GO:0008360">
    <property type="term" value="P:regulation of cell shape"/>
    <property type="evidence" value="ECO:0007669"/>
    <property type="project" value="UniProtKB-KW"/>
</dbReference>
<dbReference type="PANTHER" id="PTHR34138">
    <property type="entry name" value="CELL SHAPE-DETERMINING PROTEIN MREC"/>
    <property type="match status" value="1"/>
</dbReference>
<evidence type="ECO:0000313" key="7">
    <source>
        <dbReference type="Proteomes" id="UP000216446"/>
    </source>
</evidence>
<evidence type="ECO:0000256" key="3">
    <source>
        <dbReference type="ARBA" id="ARBA00022960"/>
    </source>
</evidence>
<dbReference type="Pfam" id="PF04085">
    <property type="entry name" value="MreC"/>
    <property type="match status" value="1"/>
</dbReference>
<dbReference type="Gene3D" id="2.40.10.350">
    <property type="entry name" value="Rod shape-determining protein MreC, domain 2"/>
    <property type="match status" value="1"/>
</dbReference>
<evidence type="ECO:0000259" key="5">
    <source>
        <dbReference type="Pfam" id="PF04085"/>
    </source>
</evidence>
<sequence>MSNPAAQVWLRTRDYVLLAVLVLIATAIFVGRNRPALRAARSVALAVTGPVEGTFSRVGRFRRSLGENERLRAEALDLSTEVARLREARAENARLRGLLGFADSLDVSYRVARIVTKDQTEQANFLTIDVGEADSIQVGMPVIDERGIVGKVFLVGDNYSVVMPHQNTQFTVPATLDALALDGLISWDGRKPGTLTMEFVPKTEPVERGMLVTTSPYSGVFPAGVPVGRVDTAYAAAGRNDFIIEVTPAAPISQVGYVYVLLSVPDVEIETLLGAARDSLATGAGG</sequence>
<accession>A0A259TZM9</accession>
<gene>
    <name evidence="6" type="ORF">BSZ36_09290</name>
</gene>
<dbReference type="InterPro" id="IPR042175">
    <property type="entry name" value="Cell/Rod_MreC_2"/>
</dbReference>
<dbReference type="PANTHER" id="PTHR34138:SF1">
    <property type="entry name" value="CELL SHAPE-DETERMINING PROTEIN MREC"/>
    <property type="match status" value="1"/>
</dbReference>
<protein>
    <recommendedName>
        <fullName evidence="2">Cell shape-determining protein MreC</fullName>
    </recommendedName>
    <alternativeName>
        <fullName evidence="4">Cell shape protein MreC</fullName>
    </alternativeName>
</protein>
<dbReference type="InterPro" id="IPR042177">
    <property type="entry name" value="Cell/Rod_1"/>
</dbReference>
<dbReference type="FunCoup" id="A0A259TZM9">
    <property type="interactions" value="290"/>
</dbReference>
<dbReference type="NCBIfam" id="TIGR00219">
    <property type="entry name" value="mreC"/>
    <property type="match status" value="1"/>
</dbReference>
<evidence type="ECO:0000256" key="1">
    <source>
        <dbReference type="ARBA" id="ARBA00009369"/>
    </source>
</evidence>
<dbReference type="InParanoid" id="A0A259TZM9"/>
<dbReference type="EMBL" id="MQWB01000001">
    <property type="protein sequence ID" value="OZC03150.1"/>
    <property type="molecule type" value="Genomic_DNA"/>
</dbReference>
<dbReference type="Proteomes" id="UP000216446">
    <property type="component" value="Unassembled WGS sequence"/>
</dbReference>
<proteinExistence type="inferred from homology"/>
<dbReference type="OrthoDB" id="9811827at2"/>
<dbReference type="Gene3D" id="2.40.10.340">
    <property type="entry name" value="Rod shape-determining protein MreC, domain 1"/>
    <property type="match status" value="1"/>
</dbReference>
<feature type="domain" description="Rod shape-determining protein MreC beta-barrel core" evidence="5">
    <location>
        <begin position="114"/>
        <end position="261"/>
    </location>
</feature>
<comment type="similarity">
    <text evidence="1">Belongs to the MreC family.</text>
</comment>
<evidence type="ECO:0000256" key="4">
    <source>
        <dbReference type="ARBA" id="ARBA00032089"/>
    </source>
</evidence>
<keyword evidence="7" id="KW-1185">Reference proteome</keyword>
<dbReference type="InterPro" id="IPR007221">
    <property type="entry name" value="MreC"/>
</dbReference>
<evidence type="ECO:0000313" key="6">
    <source>
        <dbReference type="EMBL" id="OZC03150.1"/>
    </source>
</evidence>
<organism evidence="6 7">
    <name type="scientific">Rubricoccus marinus</name>
    <dbReference type="NCBI Taxonomy" id="716817"/>
    <lineage>
        <taxon>Bacteria</taxon>
        <taxon>Pseudomonadati</taxon>
        <taxon>Rhodothermota</taxon>
        <taxon>Rhodothermia</taxon>
        <taxon>Rhodothermales</taxon>
        <taxon>Rubricoccaceae</taxon>
        <taxon>Rubricoccus</taxon>
    </lineage>
</organism>
<reference evidence="6 7" key="1">
    <citation type="submission" date="2016-11" db="EMBL/GenBank/DDBJ databases">
        <title>Study of marine rhodopsin-containing bacteria.</title>
        <authorList>
            <person name="Yoshizawa S."/>
            <person name="Kumagai Y."/>
            <person name="Kogure K."/>
        </authorList>
    </citation>
    <scope>NUCLEOTIDE SEQUENCE [LARGE SCALE GENOMIC DNA]</scope>
    <source>
        <strain evidence="6 7">SG-29</strain>
    </source>
</reference>
<evidence type="ECO:0000256" key="2">
    <source>
        <dbReference type="ARBA" id="ARBA00013855"/>
    </source>
</evidence>
<name>A0A259TZM9_9BACT</name>
<dbReference type="AlphaFoldDB" id="A0A259TZM9"/>
<dbReference type="InterPro" id="IPR055342">
    <property type="entry name" value="MreC_beta-barrel_core"/>
</dbReference>